<proteinExistence type="predicted"/>
<accession>A0AC60AA58</accession>
<dbReference type="Proteomes" id="UP001162501">
    <property type="component" value="Chromosome 9"/>
</dbReference>
<protein>
    <submittedName>
        <fullName evidence="1">Uncharacterized protein</fullName>
    </submittedName>
</protein>
<name>A0AC60AA58_RANTA</name>
<reference evidence="1" key="1">
    <citation type="submission" date="2023-05" db="EMBL/GenBank/DDBJ databases">
        <authorList>
            <consortium name="ELIXIR-Norway"/>
        </authorList>
    </citation>
    <scope>NUCLEOTIDE SEQUENCE</scope>
</reference>
<dbReference type="EMBL" id="OX596093">
    <property type="protein sequence ID" value="CAN0569172.1"/>
    <property type="molecule type" value="Genomic_DNA"/>
</dbReference>
<organism evidence="1 2">
    <name type="scientific">Rangifer tarandus platyrhynchus</name>
    <name type="common">Svalbard reindeer</name>
    <dbReference type="NCBI Taxonomy" id="3082113"/>
    <lineage>
        <taxon>Eukaryota</taxon>
        <taxon>Metazoa</taxon>
        <taxon>Chordata</taxon>
        <taxon>Craniata</taxon>
        <taxon>Vertebrata</taxon>
        <taxon>Euteleostomi</taxon>
        <taxon>Mammalia</taxon>
        <taxon>Eutheria</taxon>
        <taxon>Laurasiatheria</taxon>
        <taxon>Artiodactyla</taxon>
        <taxon>Ruminantia</taxon>
        <taxon>Pecora</taxon>
        <taxon>Cervidae</taxon>
        <taxon>Odocoileinae</taxon>
        <taxon>Rangifer</taxon>
    </lineage>
</organism>
<sequence>MQWRRGQQCQRPSALLKVFTRSGALRTESPGHWVTGGGGNQGPSPVPGHWVTTPLQSRLSPEVPSSRLGAETESLLQGWGGRRAQEPAPGWVAPKARVSPAGDVRLAVTHPLVTDDSELAASTAVWRLMSVRRRGRGPGRGEARVSGC</sequence>
<gene>
    <name evidence="1" type="ORF">MRATA1EN22A_LOCUS27930</name>
</gene>
<evidence type="ECO:0000313" key="2">
    <source>
        <dbReference type="Proteomes" id="UP001162501"/>
    </source>
</evidence>
<evidence type="ECO:0000313" key="1">
    <source>
        <dbReference type="EMBL" id="CAN0569172.1"/>
    </source>
</evidence>
<reference evidence="1" key="2">
    <citation type="submission" date="2025-03" db="EMBL/GenBank/DDBJ databases">
        <authorList>
            <consortium name="ELIXIR-Norway"/>
            <consortium name="Elixir Norway"/>
        </authorList>
    </citation>
    <scope>NUCLEOTIDE SEQUENCE</scope>
</reference>